<gene>
    <name evidence="1" type="ORF">BV898_18722</name>
</gene>
<evidence type="ECO:0000313" key="1">
    <source>
        <dbReference type="EMBL" id="OWA54314.1"/>
    </source>
</evidence>
<dbReference type="Proteomes" id="UP000192578">
    <property type="component" value="Unassembled WGS sequence"/>
</dbReference>
<protein>
    <submittedName>
        <fullName evidence="1">Uncharacterized protein</fullName>
    </submittedName>
</protein>
<name>A0A9X6NJE0_HYPEX</name>
<comment type="caution">
    <text evidence="1">The sequence shown here is derived from an EMBL/GenBank/DDBJ whole genome shotgun (WGS) entry which is preliminary data.</text>
</comment>
<reference evidence="2" key="1">
    <citation type="submission" date="2017-01" db="EMBL/GenBank/DDBJ databases">
        <title>Comparative genomics of anhydrobiosis in the tardigrade Hypsibius dujardini.</title>
        <authorList>
            <person name="Yoshida Y."/>
            <person name="Koutsovoulos G."/>
            <person name="Laetsch D."/>
            <person name="Stevens L."/>
            <person name="Kumar S."/>
            <person name="Horikawa D."/>
            <person name="Ishino K."/>
            <person name="Komine S."/>
            <person name="Tomita M."/>
            <person name="Blaxter M."/>
            <person name="Arakawa K."/>
        </authorList>
    </citation>
    <scope>NUCLEOTIDE SEQUENCE [LARGE SCALE GENOMIC DNA]</scope>
    <source>
        <strain evidence="2">Z151</strain>
    </source>
</reference>
<proteinExistence type="predicted"/>
<dbReference type="AlphaFoldDB" id="A0A9X6NJE0"/>
<accession>A0A9X6NJE0</accession>
<sequence length="193" mass="21383">MHVTYGPPFHTSRVIDPCPWDVVEYSQLMLLLLLLHHACNTFLGGDASTAHRTAPLERAANWLIILNGLFGLWPQLSVNHPGRLKSGHLSGEILPHGSTAGYIGPHPLARLGIEFVVTTSPQIIHRLLLSFILLQERQLRRHKIRPGAAFWSVQTGGPRLSSSTAARGWLPVTLKPPFSHLDHLMKLNASTRT</sequence>
<dbReference type="EMBL" id="MTYJ01000391">
    <property type="protein sequence ID" value="OWA54314.1"/>
    <property type="molecule type" value="Genomic_DNA"/>
</dbReference>
<evidence type="ECO:0000313" key="2">
    <source>
        <dbReference type="Proteomes" id="UP000192578"/>
    </source>
</evidence>
<keyword evidence="2" id="KW-1185">Reference proteome</keyword>
<organism evidence="1 2">
    <name type="scientific">Hypsibius exemplaris</name>
    <name type="common">Freshwater tardigrade</name>
    <dbReference type="NCBI Taxonomy" id="2072580"/>
    <lineage>
        <taxon>Eukaryota</taxon>
        <taxon>Metazoa</taxon>
        <taxon>Ecdysozoa</taxon>
        <taxon>Tardigrada</taxon>
        <taxon>Eutardigrada</taxon>
        <taxon>Parachela</taxon>
        <taxon>Hypsibioidea</taxon>
        <taxon>Hypsibiidae</taxon>
        <taxon>Hypsibius</taxon>
    </lineage>
</organism>